<name>A0ABX1F964_9PROT</name>
<gene>
    <name evidence="2" type="ORF">HB662_28680</name>
</gene>
<keyword evidence="1" id="KW-0472">Membrane</keyword>
<proteinExistence type="predicted"/>
<dbReference type="EMBL" id="JAAVTX010000015">
    <property type="protein sequence ID" value="NKE48775.1"/>
    <property type="molecule type" value="Genomic_DNA"/>
</dbReference>
<keyword evidence="1" id="KW-0812">Transmembrane</keyword>
<evidence type="ECO:0000313" key="2">
    <source>
        <dbReference type="EMBL" id="NKE48775.1"/>
    </source>
</evidence>
<evidence type="ECO:0000313" key="3">
    <source>
        <dbReference type="Proteomes" id="UP000765160"/>
    </source>
</evidence>
<feature type="transmembrane region" description="Helical" evidence="1">
    <location>
        <begin position="12"/>
        <end position="31"/>
    </location>
</feature>
<reference evidence="2 3" key="1">
    <citation type="submission" date="2020-03" db="EMBL/GenBank/DDBJ databases">
        <title>Roseomonas selenitidurans sp. nov. isolated from soil.</title>
        <authorList>
            <person name="Liu H."/>
        </authorList>
    </citation>
    <scope>NUCLEOTIDE SEQUENCE [LARGE SCALE GENOMIC DNA]</scope>
    <source>
        <strain evidence="2 3">JCM 15073</strain>
    </source>
</reference>
<keyword evidence="3" id="KW-1185">Reference proteome</keyword>
<accession>A0ABX1F964</accession>
<protein>
    <submittedName>
        <fullName evidence="2">Uncharacterized protein</fullName>
    </submittedName>
</protein>
<dbReference type="RefSeq" id="WP_168055483.1">
    <property type="nucleotide sequence ID" value="NZ_JAATJR010000015.1"/>
</dbReference>
<keyword evidence="1" id="KW-1133">Transmembrane helix</keyword>
<evidence type="ECO:0000256" key="1">
    <source>
        <dbReference type="SAM" id="Phobius"/>
    </source>
</evidence>
<dbReference type="Proteomes" id="UP000765160">
    <property type="component" value="Unassembled WGS sequence"/>
</dbReference>
<sequence length="222" mass="24309">MFKLDEFFPVESIGPFIGGALIWFAANYLFIGPDIIGPRLAAKYYMPACTAAVTDGRRVRAEQVATARRESEAQLQIMMQDLARQAGSQAQAQLGGILGTILDGYGREGAAFRNRYGGQMDGWLGGLMAPALRAQLQQRYQQERSALAALFDREEREARRGIVHATPAQFCGCVVSEGLKDRIELATFTATLRLYTPQTIRRLEEGTMVQSTTPACGSAPIV</sequence>
<organism evidence="2 3">
    <name type="scientific">Falsiroseomonas frigidaquae</name>
    <dbReference type="NCBI Taxonomy" id="487318"/>
    <lineage>
        <taxon>Bacteria</taxon>
        <taxon>Pseudomonadati</taxon>
        <taxon>Pseudomonadota</taxon>
        <taxon>Alphaproteobacteria</taxon>
        <taxon>Acetobacterales</taxon>
        <taxon>Roseomonadaceae</taxon>
        <taxon>Falsiroseomonas</taxon>
    </lineage>
</organism>
<comment type="caution">
    <text evidence="2">The sequence shown here is derived from an EMBL/GenBank/DDBJ whole genome shotgun (WGS) entry which is preliminary data.</text>
</comment>